<reference evidence="17 18" key="2">
    <citation type="submission" date="2017-03" db="EMBL/GenBank/DDBJ databases">
        <authorList>
            <person name="Afonso C.L."/>
            <person name="Miller P.J."/>
            <person name="Scott M.A."/>
            <person name="Spackman E."/>
            <person name="Goraichik I."/>
            <person name="Dimitrov K.M."/>
            <person name="Suarez D.L."/>
            <person name="Swayne D.E."/>
        </authorList>
    </citation>
    <scope>NUCLEOTIDE SEQUENCE [LARGE SCALE GENOMIC DNA]</scope>
    <source>
        <strain evidence="7">6</strain>
        <strain evidence="18">6(3)</strain>
        <strain evidence="9">8</strain>
        <strain evidence="17">8(6)</strain>
        <strain evidence="8">ATCC 9175</strain>
        <strain evidence="10">CNRZ 920</strain>
    </source>
</reference>
<organism evidence="4 15">
    <name type="scientific">Brevibacterium aurantiacum</name>
    <dbReference type="NCBI Taxonomy" id="273384"/>
    <lineage>
        <taxon>Bacteria</taxon>
        <taxon>Bacillati</taxon>
        <taxon>Actinomycetota</taxon>
        <taxon>Actinomycetes</taxon>
        <taxon>Micrococcales</taxon>
        <taxon>Brevibacteriaceae</taxon>
        <taxon>Brevibacterium</taxon>
    </lineage>
</organism>
<evidence type="ECO:0000313" key="4">
    <source>
        <dbReference type="EMBL" id="PCC44518.1"/>
    </source>
</evidence>
<evidence type="ECO:0000313" key="1">
    <source>
        <dbReference type="EMBL" id="AZT93006.1"/>
    </source>
</evidence>
<evidence type="ECO:0000313" key="21">
    <source>
        <dbReference type="Proteomes" id="UP000283000"/>
    </source>
</evidence>
<reference evidence="20 21" key="6">
    <citation type="submission" date="2019-01" db="EMBL/GenBank/DDBJ databases">
        <title>Comparative genomic analysis of Brevibacterium aurantiacum sheds light on its evolution and its adaptation to smear-ripened cheeses.</title>
        <authorList>
            <person name="Moineau S."/>
        </authorList>
    </citation>
    <scope>NUCLEOTIDE SEQUENCE [LARGE SCALE GENOMIC DNA]</scope>
    <source>
        <strain evidence="1 21">SMQ-1417</strain>
        <strain evidence="2 20">SMQ-1420</strain>
    </source>
</reference>
<dbReference type="Proteomes" id="UP000283000">
    <property type="component" value="Chromosome"/>
</dbReference>
<dbReference type="Proteomes" id="UP000217564">
    <property type="component" value="Unassembled WGS sequence"/>
</dbReference>
<evidence type="ECO:0000313" key="12">
    <source>
        <dbReference type="Proteomes" id="UP000217564"/>
    </source>
</evidence>
<evidence type="ECO:0000313" key="15">
    <source>
        <dbReference type="Proteomes" id="UP000218620"/>
    </source>
</evidence>
<accession>A0A2A3YZ31</accession>
<gene>
    <name evidence="8" type="ORF">BAUR9175_01374</name>
    <name evidence="10" type="ORF">BAUR920_02733</name>
    <name evidence="7" type="ORF">BAURA63_01011</name>
    <name evidence="9" type="ORF">BAURA86_01209</name>
    <name evidence="6" type="ORF">CIK62_01450</name>
    <name evidence="5" type="ORF">CIK64_02350</name>
    <name evidence="4" type="ORF">CIK65_02745</name>
    <name evidence="3" type="ORF">CIK79_14870</name>
    <name evidence="1" type="ORF">CXR23_07505</name>
    <name evidence="2" type="ORF">CXR27_07090</name>
    <name evidence="11" type="ORF">EB834_14080</name>
</gene>
<evidence type="ECO:0000313" key="9">
    <source>
        <dbReference type="EMBL" id="SMX81707.1"/>
    </source>
</evidence>
<evidence type="ECO:0000313" key="8">
    <source>
        <dbReference type="EMBL" id="SMX75124.1"/>
    </source>
</evidence>
<dbReference type="EMBL" id="NRGX01000001">
    <property type="protein sequence ID" value="PCC19456.1"/>
    <property type="molecule type" value="Genomic_DNA"/>
</dbReference>
<evidence type="ECO:0000313" key="17">
    <source>
        <dbReference type="Proteomes" id="UP000234300"/>
    </source>
</evidence>
<protein>
    <submittedName>
        <fullName evidence="4">Uncharacterized protein</fullName>
    </submittedName>
</protein>
<evidence type="ECO:0000313" key="16">
    <source>
        <dbReference type="Proteomes" id="UP000234289"/>
    </source>
</evidence>
<dbReference type="EMBL" id="FXZG01000017">
    <property type="protein sequence ID" value="SMX93846.1"/>
    <property type="molecule type" value="Genomic_DNA"/>
</dbReference>
<dbReference type="EMBL" id="FXYZ01000003">
    <property type="protein sequence ID" value="SMX72185.1"/>
    <property type="molecule type" value="Genomic_DNA"/>
</dbReference>
<evidence type="ECO:0000313" key="11">
    <source>
        <dbReference type="EMBL" id="TGD37699.1"/>
    </source>
</evidence>
<reference evidence="16 19" key="3">
    <citation type="submission" date="2017-03" db="EMBL/GenBank/DDBJ databases">
        <authorList>
            <person name="Monnet C."/>
        </authorList>
    </citation>
    <scope>NUCLEOTIDE SEQUENCE [LARGE SCALE GENOMIC DNA]</scope>
    <source>
        <strain evidence="19">ATCC 9175</strain>
        <strain evidence="16">CNRZ 920</strain>
    </source>
</reference>
<evidence type="ECO:0000313" key="5">
    <source>
        <dbReference type="EMBL" id="PCC48090.1"/>
    </source>
</evidence>
<dbReference type="EMBL" id="CP025330">
    <property type="protein sequence ID" value="AZT93006.1"/>
    <property type="molecule type" value="Genomic_DNA"/>
</dbReference>
<proteinExistence type="predicted"/>
<evidence type="ECO:0000313" key="14">
    <source>
        <dbReference type="Proteomes" id="UP000218377"/>
    </source>
</evidence>
<reference evidence="11 22" key="5">
    <citation type="submission" date="2018-10" db="EMBL/GenBank/DDBJ databases">
        <title>Brevibacterium genomes from Austrain hard cheese rinds.</title>
        <authorList>
            <person name="Anast J.M."/>
            <person name="Dzieciol M."/>
            <person name="Schultz D.L."/>
            <person name="Mann E."/>
            <person name="Wagner M."/>
            <person name="Schmitz-Esser S."/>
        </authorList>
    </citation>
    <scope>NUCLEOTIDE SEQUENCE [LARGE SCALE GENOMIC DNA]</scope>
    <source>
        <strain evidence="11 22">L261</strain>
    </source>
</reference>
<dbReference type="Proteomes" id="UP000217720">
    <property type="component" value="Unassembled WGS sequence"/>
</dbReference>
<dbReference type="EMBL" id="FXZB01000008">
    <property type="protein sequence ID" value="SMX75124.1"/>
    <property type="molecule type" value="Genomic_DNA"/>
</dbReference>
<evidence type="ECO:0000313" key="3">
    <source>
        <dbReference type="EMBL" id="PCC19456.1"/>
    </source>
</evidence>
<reference evidence="12 13" key="1">
    <citation type="journal article" date="2017" name="Elife">
        <title>Extensive horizontal gene transfer in cheese-associated bacteria.</title>
        <authorList>
            <person name="Bonham K.S."/>
            <person name="Wolfe B.E."/>
            <person name="Dutton R.J."/>
        </authorList>
    </citation>
    <scope>NUCLEOTIDE SEQUENCE [LARGE SCALE GENOMIC DNA]</scope>
    <source>
        <strain evidence="6 13">900_6</strain>
        <strain evidence="5 12">947_7</strain>
        <strain evidence="4 15">962_8</strain>
        <strain evidence="3 14">JB5</strain>
    </source>
</reference>
<evidence type="ECO:0000313" key="2">
    <source>
        <dbReference type="EMBL" id="AZT96796.1"/>
    </source>
</evidence>
<accession>A0A2H1IIX4</accession>
<evidence type="ECO:0000313" key="10">
    <source>
        <dbReference type="EMBL" id="SMX93846.1"/>
    </source>
</evidence>
<dbReference type="Proteomes" id="UP000218377">
    <property type="component" value="Unassembled WGS sequence"/>
</dbReference>
<dbReference type="EMBL" id="RHFF01000014">
    <property type="protein sequence ID" value="TGD37699.1"/>
    <property type="molecule type" value="Genomic_DNA"/>
</dbReference>
<evidence type="ECO:0000313" key="13">
    <source>
        <dbReference type="Proteomes" id="UP000217720"/>
    </source>
</evidence>
<evidence type="ECO:0000313" key="20">
    <source>
        <dbReference type="Proteomes" id="UP000282731"/>
    </source>
</evidence>
<dbReference type="AlphaFoldDB" id="A0A2A3YZ31"/>
<evidence type="ECO:0000313" key="19">
    <source>
        <dbReference type="Proteomes" id="UP000234525"/>
    </source>
</evidence>
<name>A0A2A3YZ31_BREAU</name>
<evidence type="ECO:0000313" key="22">
    <source>
        <dbReference type="Proteomes" id="UP000297736"/>
    </source>
</evidence>
<dbReference type="EMBL" id="NRGO01000003">
    <property type="protein sequence ID" value="PCC51760.1"/>
    <property type="molecule type" value="Genomic_DNA"/>
</dbReference>
<dbReference type="Proteomes" id="UP000218620">
    <property type="component" value="Unassembled WGS sequence"/>
</dbReference>
<dbReference type="EMBL" id="NRGP01000003">
    <property type="protein sequence ID" value="PCC48090.1"/>
    <property type="molecule type" value="Genomic_DNA"/>
</dbReference>
<dbReference type="Proteomes" id="UP000234300">
    <property type="component" value="Unassembled WGS sequence"/>
</dbReference>
<dbReference type="Proteomes" id="UP000234327">
    <property type="component" value="Unassembled WGS sequence"/>
</dbReference>
<evidence type="ECO:0000313" key="7">
    <source>
        <dbReference type="EMBL" id="SMX72185.1"/>
    </source>
</evidence>
<dbReference type="Proteomes" id="UP000297736">
    <property type="component" value="Unassembled WGS sequence"/>
</dbReference>
<evidence type="ECO:0000313" key="18">
    <source>
        <dbReference type="Proteomes" id="UP000234327"/>
    </source>
</evidence>
<keyword evidence="19" id="KW-1185">Reference proteome</keyword>
<dbReference type="EMBL" id="CP025334">
    <property type="protein sequence ID" value="AZT96796.1"/>
    <property type="molecule type" value="Genomic_DNA"/>
</dbReference>
<sequence length="102" mass="12181">MGRKLREIRYFPDHGRKHPLWESGTDQYAMDPSDYDLSDGLSSGLRELMRFWNAHFRDSHGTSFEWDSAENEQHYWEEGDRLLEQLRSEVADIAVVSDERRY</sequence>
<dbReference type="EMBL" id="NRGQ01000003">
    <property type="protein sequence ID" value="PCC44518.1"/>
    <property type="molecule type" value="Genomic_DNA"/>
</dbReference>
<reference evidence="20 21" key="4">
    <citation type="submission" date="2017-12" db="EMBL/GenBank/DDBJ databases">
        <authorList>
            <person name="Levesque S."/>
        </authorList>
    </citation>
    <scope>NUCLEOTIDE SEQUENCE [LARGE SCALE GENOMIC DNA]</scope>
    <source>
        <strain evidence="1 21">SMQ-1417</strain>
        <strain evidence="2 20">SMQ-1420</strain>
    </source>
</reference>
<evidence type="ECO:0000313" key="6">
    <source>
        <dbReference type="EMBL" id="PCC51760.1"/>
    </source>
</evidence>
<dbReference type="EMBL" id="FXZI01000003">
    <property type="protein sequence ID" value="SMX81707.1"/>
    <property type="molecule type" value="Genomic_DNA"/>
</dbReference>
<dbReference type="Proteomes" id="UP000282731">
    <property type="component" value="Chromosome"/>
</dbReference>
<dbReference type="Proteomes" id="UP000234525">
    <property type="component" value="Unassembled WGS sequence"/>
</dbReference>
<dbReference type="Proteomes" id="UP000234289">
    <property type="component" value="Unassembled WGS sequence"/>
</dbReference>